<name>A0A8E2ESN9_9PEZI</name>
<gene>
    <name evidence="1" type="ORF">AOQ84DRAFT_257585</name>
</gene>
<dbReference type="OrthoDB" id="3945418at2759"/>
<dbReference type="GO" id="GO:0016705">
    <property type="term" value="F:oxidoreductase activity, acting on paired donors, with incorporation or reduction of molecular oxygen"/>
    <property type="evidence" value="ECO:0007669"/>
    <property type="project" value="InterPro"/>
</dbReference>
<reference evidence="1 2" key="1">
    <citation type="journal article" date="2016" name="Nat. Commun.">
        <title>Ectomycorrhizal ecology is imprinted in the genome of the dominant symbiotic fungus Cenococcum geophilum.</title>
        <authorList>
            <consortium name="DOE Joint Genome Institute"/>
            <person name="Peter M."/>
            <person name="Kohler A."/>
            <person name="Ohm R.A."/>
            <person name="Kuo A."/>
            <person name="Krutzmann J."/>
            <person name="Morin E."/>
            <person name="Arend M."/>
            <person name="Barry K.W."/>
            <person name="Binder M."/>
            <person name="Choi C."/>
            <person name="Clum A."/>
            <person name="Copeland A."/>
            <person name="Grisel N."/>
            <person name="Haridas S."/>
            <person name="Kipfer T."/>
            <person name="LaButti K."/>
            <person name="Lindquist E."/>
            <person name="Lipzen A."/>
            <person name="Maire R."/>
            <person name="Meier B."/>
            <person name="Mihaltcheva S."/>
            <person name="Molinier V."/>
            <person name="Murat C."/>
            <person name="Poggeler S."/>
            <person name="Quandt C.A."/>
            <person name="Sperisen C."/>
            <person name="Tritt A."/>
            <person name="Tisserant E."/>
            <person name="Crous P.W."/>
            <person name="Henrissat B."/>
            <person name="Nehls U."/>
            <person name="Egli S."/>
            <person name="Spatafora J.W."/>
            <person name="Grigoriev I.V."/>
            <person name="Martin F.M."/>
        </authorList>
    </citation>
    <scope>NUCLEOTIDE SEQUENCE [LARGE SCALE GENOMIC DNA]</scope>
    <source>
        <strain evidence="1 2">CBS 207.34</strain>
    </source>
</reference>
<protein>
    <recommendedName>
        <fullName evidence="3">Cytochrome P450</fullName>
    </recommendedName>
</protein>
<dbReference type="GO" id="GO:0004497">
    <property type="term" value="F:monooxygenase activity"/>
    <property type="evidence" value="ECO:0007669"/>
    <property type="project" value="InterPro"/>
</dbReference>
<sequence>FMTVDHDTHRLRRRAVDRFFSEVAVLRLESTICATMSKFCEKIEAYANSE</sequence>
<dbReference type="GO" id="GO:0020037">
    <property type="term" value="F:heme binding"/>
    <property type="evidence" value="ECO:0007669"/>
    <property type="project" value="InterPro"/>
</dbReference>
<keyword evidence="2" id="KW-1185">Reference proteome</keyword>
<dbReference type="SUPFAM" id="SSF48264">
    <property type="entry name" value="Cytochrome P450"/>
    <property type="match status" value="1"/>
</dbReference>
<dbReference type="InterPro" id="IPR036396">
    <property type="entry name" value="Cyt_P450_sf"/>
</dbReference>
<feature type="non-terminal residue" evidence="1">
    <location>
        <position position="1"/>
    </location>
</feature>
<organism evidence="1 2">
    <name type="scientific">Glonium stellatum</name>
    <dbReference type="NCBI Taxonomy" id="574774"/>
    <lineage>
        <taxon>Eukaryota</taxon>
        <taxon>Fungi</taxon>
        <taxon>Dikarya</taxon>
        <taxon>Ascomycota</taxon>
        <taxon>Pezizomycotina</taxon>
        <taxon>Dothideomycetes</taxon>
        <taxon>Pleosporomycetidae</taxon>
        <taxon>Gloniales</taxon>
        <taxon>Gloniaceae</taxon>
        <taxon>Glonium</taxon>
    </lineage>
</organism>
<evidence type="ECO:0000313" key="1">
    <source>
        <dbReference type="EMBL" id="OCL03968.1"/>
    </source>
</evidence>
<accession>A0A8E2ESN9</accession>
<dbReference type="AlphaFoldDB" id="A0A8E2ESN9"/>
<proteinExistence type="predicted"/>
<feature type="non-terminal residue" evidence="1">
    <location>
        <position position="50"/>
    </location>
</feature>
<evidence type="ECO:0008006" key="3">
    <source>
        <dbReference type="Google" id="ProtNLM"/>
    </source>
</evidence>
<dbReference type="EMBL" id="KV750648">
    <property type="protein sequence ID" value="OCL03968.1"/>
    <property type="molecule type" value="Genomic_DNA"/>
</dbReference>
<dbReference type="Proteomes" id="UP000250140">
    <property type="component" value="Unassembled WGS sequence"/>
</dbReference>
<dbReference type="GO" id="GO:0005506">
    <property type="term" value="F:iron ion binding"/>
    <property type="evidence" value="ECO:0007669"/>
    <property type="project" value="InterPro"/>
</dbReference>
<evidence type="ECO:0000313" key="2">
    <source>
        <dbReference type="Proteomes" id="UP000250140"/>
    </source>
</evidence>